<gene>
    <name evidence="3" type="ORF">AB8O55_17085</name>
</gene>
<reference evidence="3 4" key="1">
    <citation type="submission" date="2024-08" db="EMBL/GenBank/DDBJ databases">
        <title>Genome mining of Saccharopolyspora cebuensis PGLac3 from Nigerian medicinal plant.</title>
        <authorList>
            <person name="Ezeobiora C.E."/>
            <person name="Igbokwe N.H."/>
            <person name="Amin D.H."/>
            <person name="Mendie U.E."/>
        </authorList>
    </citation>
    <scope>NUCLEOTIDE SEQUENCE [LARGE SCALE GENOMIC DNA]</scope>
    <source>
        <strain evidence="3 4">PGLac3</strain>
    </source>
</reference>
<dbReference type="PANTHER" id="PTHR43418:SF4">
    <property type="entry name" value="MULTIFUNCTIONAL TRYPTOPHAN BIOSYNTHESIS PROTEIN"/>
    <property type="match status" value="1"/>
</dbReference>
<dbReference type="Pfam" id="PF00117">
    <property type="entry name" value="GATase"/>
    <property type="match status" value="1"/>
</dbReference>
<accession>A0ABV4CMU4</accession>
<dbReference type="InterPro" id="IPR006221">
    <property type="entry name" value="TrpG/PapA_dom"/>
</dbReference>
<organism evidence="3 4">
    <name type="scientific">Saccharopolyspora cebuensis</name>
    <dbReference type="NCBI Taxonomy" id="418759"/>
    <lineage>
        <taxon>Bacteria</taxon>
        <taxon>Bacillati</taxon>
        <taxon>Actinomycetota</taxon>
        <taxon>Actinomycetes</taxon>
        <taxon>Pseudonocardiales</taxon>
        <taxon>Pseudonocardiaceae</taxon>
        <taxon>Saccharopolyspora</taxon>
    </lineage>
</organism>
<dbReference type="CDD" id="cd01743">
    <property type="entry name" value="GATase1_Anthranilate_Synthase"/>
    <property type="match status" value="1"/>
</dbReference>
<dbReference type="InterPro" id="IPR050472">
    <property type="entry name" value="Anth_synth/Amidotransfase"/>
</dbReference>
<name>A0ABV4CMU4_9PSEU</name>
<comment type="caution">
    <text evidence="3">The sequence shown here is derived from an EMBL/GenBank/DDBJ whole genome shotgun (WGS) entry which is preliminary data.</text>
</comment>
<evidence type="ECO:0000313" key="4">
    <source>
        <dbReference type="Proteomes" id="UP001564626"/>
    </source>
</evidence>
<dbReference type="PRINTS" id="PR00097">
    <property type="entry name" value="ANTSNTHASEII"/>
</dbReference>
<feature type="domain" description="Glutamine amidotransferase" evidence="2">
    <location>
        <begin position="4"/>
        <end position="185"/>
    </location>
</feature>
<sequence>MRVLVVDNYDSFVYNLVQYLAQLGADCQVRRNDVVTDDDVAAADGVLLSPGPGTPDRAGRTMELVGQCAEQRRPVFGVCLGLQAIGAAWGGVVERAPELLHGKVSDIRHSGAGVFAGLPEPFTATRYHSLIVRADTVSAEFEVTARTESGIVMGLRHRELPVEGVQFHPESVLTDGGHRMLANWMAAAGHPVDEPRVAELERGMREVAAAART</sequence>
<dbReference type="InterPro" id="IPR017926">
    <property type="entry name" value="GATASE"/>
</dbReference>
<dbReference type="InterPro" id="IPR029062">
    <property type="entry name" value="Class_I_gatase-like"/>
</dbReference>
<evidence type="ECO:0000259" key="2">
    <source>
        <dbReference type="Pfam" id="PF00117"/>
    </source>
</evidence>
<keyword evidence="1" id="KW-0315">Glutamine amidotransferase</keyword>
<dbReference type="RefSeq" id="WP_345360068.1">
    <property type="nucleotide sequence ID" value="NZ_BAABII010000004.1"/>
</dbReference>
<protein>
    <submittedName>
        <fullName evidence="3">Aminodeoxychorismate/anthranilate synthase component II</fullName>
    </submittedName>
</protein>
<dbReference type="NCBIfam" id="NF005849">
    <property type="entry name" value="PRK07765.1"/>
    <property type="match status" value="1"/>
</dbReference>
<dbReference type="Gene3D" id="3.40.50.880">
    <property type="match status" value="1"/>
</dbReference>
<dbReference type="NCBIfam" id="TIGR00566">
    <property type="entry name" value="trpG_papA"/>
    <property type="match status" value="1"/>
</dbReference>
<dbReference type="Proteomes" id="UP001564626">
    <property type="component" value="Unassembled WGS sequence"/>
</dbReference>
<proteinExistence type="predicted"/>
<dbReference type="PANTHER" id="PTHR43418">
    <property type="entry name" value="MULTIFUNCTIONAL TRYPTOPHAN BIOSYNTHESIS PROTEIN-RELATED"/>
    <property type="match status" value="1"/>
</dbReference>
<dbReference type="SUPFAM" id="SSF52317">
    <property type="entry name" value="Class I glutamine amidotransferase-like"/>
    <property type="match status" value="1"/>
</dbReference>
<dbReference type="EMBL" id="JBGEHV010000031">
    <property type="protein sequence ID" value="MEY8041126.1"/>
    <property type="molecule type" value="Genomic_DNA"/>
</dbReference>
<evidence type="ECO:0000256" key="1">
    <source>
        <dbReference type="ARBA" id="ARBA00022962"/>
    </source>
</evidence>
<dbReference type="PRINTS" id="PR00096">
    <property type="entry name" value="GATASE"/>
</dbReference>
<dbReference type="PROSITE" id="PS51273">
    <property type="entry name" value="GATASE_TYPE_1"/>
    <property type="match status" value="1"/>
</dbReference>
<evidence type="ECO:0000313" key="3">
    <source>
        <dbReference type="EMBL" id="MEY8041126.1"/>
    </source>
</evidence>
<dbReference type="PRINTS" id="PR00099">
    <property type="entry name" value="CPSGATASE"/>
</dbReference>
<keyword evidence="4" id="KW-1185">Reference proteome</keyword>